<feature type="transmembrane region" description="Helical" evidence="1">
    <location>
        <begin position="147"/>
        <end position="166"/>
    </location>
</feature>
<feature type="transmembrane region" description="Helical" evidence="1">
    <location>
        <begin position="31"/>
        <end position="51"/>
    </location>
</feature>
<proteinExistence type="predicted"/>
<sequence>MSSSFRSHLAALIIGAMGGGLAFLLGAPAPFLIGPAIAAAVAALAGVRVAVGRWTRDLTFIVLGVTMGQSVTPDVLSAATRWPVTLVLLAVLLVTILLVTRIMLERFWHMDRTTALLSASPGHLGYVLGLSEGMQADLAAVSIIQSFRVLSLTIAVPVAALVIAPLPSAAEMAAPAPLAPLQFVLVLAAAGLAGWGLHRVRLPAAYLMGGLGVSLLLHGSTMVTGNMPPAVTTVAFIVLGTLIGSRFSGVSFAELRRCIGAGIAVTLVSVMLAFVFALAASAASGLPLTAVLIAFAPGGVETMSAMSVLLGVDPTFVAAHHISRLLMLTFIVPALVLRRPAA</sequence>
<dbReference type="InterPro" id="IPR017516">
    <property type="entry name" value="AbrB_dup"/>
</dbReference>
<keyword evidence="1" id="KW-0812">Transmembrane</keyword>
<keyword evidence="1" id="KW-0472">Membrane</keyword>
<feature type="transmembrane region" description="Helical" evidence="1">
    <location>
        <begin position="82"/>
        <end position="104"/>
    </location>
</feature>
<comment type="caution">
    <text evidence="2">The sequence shown here is derived from an EMBL/GenBank/DDBJ whole genome shotgun (WGS) entry which is preliminary data.</text>
</comment>
<organism evidence="2 3">
    <name type="scientific">Pseudohoeflea coraliihabitans</name>
    <dbReference type="NCBI Taxonomy" id="2860393"/>
    <lineage>
        <taxon>Bacteria</taxon>
        <taxon>Pseudomonadati</taxon>
        <taxon>Pseudomonadota</taxon>
        <taxon>Alphaproteobacteria</taxon>
        <taxon>Hyphomicrobiales</taxon>
        <taxon>Rhizobiaceae</taxon>
        <taxon>Pseudohoeflea</taxon>
    </lineage>
</organism>
<evidence type="ECO:0000256" key="1">
    <source>
        <dbReference type="SAM" id="Phobius"/>
    </source>
</evidence>
<feature type="transmembrane region" description="Helical" evidence="1">
    <location>
        <begin position="265"/>
        <end position="296"/>
    </location>
</feature>
<feature type="transmembrane region" description="Helical" evidence="1">
    <location>
        <begin position="204"/>
        <end position="224"/>
    </location>
</feature>
<dbReference type="PIRSF" id="PIRSF038991">
    <property type="entry name" value="Protein_AbrB"/>
    <property type="match status" value="1"/>
</dbReference>
<dbReference type="EMBL" id="JAHWQX010000001">
    <property type="protein sequence ID" value="MBW3096179.1"/>
    <property type="molecule type" value="Genomic_DNA"/>
</dbReference>
<feature type="transmembrane region" description="Helical" evidence="1">
    <location>
        <begin position="58"/>
        <end position="76"/>
    </location>
</feature>
<evidence type="ECO:0000313" key="3">
    <source>
        <dbReference type="Proteomes" id="UP001430804"/>
    </source>
</evidence>
<keyword evidence="1" id="KW-1133">Transmembrane helix</keyword>
<accession>A0ABS6WM79</accession>
<feature type="transmembrane region" description="Helical" evidence="1">
    <location>
        <begin position="178"/>
        <end position="197"/>
    </location>
</feature>
<feature type="transmembrane region" description="Helical" evidence="1">
    <location>
        <begin position="7"/>
        <end position="25"/>
    </location>
</feature>
<dbReference type="Proteomes" id="UP001430804">
    <property type="component" value="Unassembled WGS sequence"/>
</dbReference>
<protein>
    <submittedName>
        <fullName evidence="2">AbrB family transcriptional regulator</fullName>
    </submittedName>
</protein>
<dbReference type="RefSeq" id="WP_219158164.1">
    <property type="nucleotide sequence ID" value="NZ_JAHWQX010000001.1"/>
</dbReference>
<dbReference type="Pfam" id="PF05145">
    <property type="entry name" value="AbrB"/>
    <property type="match status" value="1"/>
</dbReference>
<dbReference type="PANTHER" id="PTHR38457">
    <property type="entry name" value="REGULATOR ABRB-RELATED"/>
    <property type="match status" value="1"/>
</dbReference>
<gene>
    <name evidence="2" type="ORF">KY465_02670</name>
</gene>
<name>A0ABS6WM79_9HYPH</name>
<dbReference type="PANTHER" id="PTHR38457:SF1">
    <property type="entry name" value="REGULATOR ABRB-RELATED"/>
    <property type="match status" value="1"/>
</dbReference>
<evidence type="ECO:0000313" key="2">
    <source>
        <dbReference type="EMBL" id="MBW3096179.1"/>
    </source>
</evidence>
<reference evidence="2" key="1">
    <citation type="submission" date="2021-07" db="EMBL/GenBank/DDBJ databases">
        <title>Pseudohoeflea marina sp. nov. a polyhydroxyalcanoate-producing bacterium.</title>
        <authorList>
            <person name="Zheng W."/>
            <person name="Yu S."/>
            <person name="Huang Y."/>
        </authorList>
    </citation>
    <scope>NUCLEOTIDE SEQUENCE</scope>
    <source>
        <strain evidence="2">DP4N28-3</strain>
    </source>
</reference>
<dbReference type="InterPro" id="IPR007820">
    <property type="entry name" value="AbrB_fam"/>
</dbReference>
<dbReference type="NCBIfam" id="TIGR03082">
    <property type="entry name" value="Gneg_AbrB_dup"/>
    <property type="match status" value="2"/>
</dbReference>
<feature type="transmembrane region" description="Helical" evidence="1">
    <location>
        <begin position="230"/>
        <end position="253"/>
    </location>
</feature>
<keyword evidence="3" id="KW-1185">Reference proteome</keyword>